<dbReference type="InterPro" id="IPR036236">
    <property type="entry name" value="Znf_C2H2_sf"/>
</dbReference>
<feature type="compositionally biased region" description="Low complexity" evidence="6">
    <location>
        <begin position="572"/>
        <end position="583"/>
    </location>
</feature>
<protein>
    <submittedName>
        <fullName evidence="9">Uncharacterized protein LOC101853001</fullName>
    </submittedName>
</protein>
<feature type="region of interest" description="Disordered" evidence="6">
    <location>
        <begin position="1"/>
        <end position="78"/>
    </location>
</feature>
<feature type="compositionally biased region" description="Polar residues" evidence="6">
    <location>
        <begin position="1043"/>
        <end position="1058"/>
    </location>
</feature>
<feature type="region of interest" description="Disordered" evidence="6">
    <location>
        <begin position="1821"/>
        <end position="1868"/>
    </location>
</feature>
<feature type="region of interest" description="Disordered" evidence="6">
    <location>
        <begin position="2717"/>
        <end position="2738"/>
    </location>
</feature>
<dbReference type="SMART" id="SM00355">
    <property type="entry name" value="ZnF_C2H2"/>
    <property type="match status" value="12"/>
</dbReference>
<feature type="region of interest" description="Disordered" evidence="6">
    <location>
        <begin position="3174"/>
        <end position="3242"/>
    </location>
</feature>
<feature type="domain" description="C2H2-type" evidence="7">
    <location>
        <begin position="339"/>
        <end position="366"/>
    </location>
</feature>
<feature type="compositionally biased region" description="Basic and acidic residues" evidence="6">
    <location>
        <begin position="2321"/>
        <end position="2358"/>
    </location>
</feature>
<feature type="compositionally biased region" description="Basic and acidic residues" evidence="6">
    <location>
        <begin position="748"/>
        <end position="772"/>
    </location>
</feature>
<feature type="compositionally biased region" description="Polar residues" evidence="6">
    <location>
        <begin position="2935"/>
        <end position="2951"/>
    </location>
</feature>
<proteinExistence type="predicted"/>
<dbReference type="RefSeq" id="XP_005098985.1">
    <property type="nucleotide sequence ID" value="XM_005098928.3"/>
</dbReference>
<dbReference type="PROSITE" id="PS50157">
    <property type="entry name" value="ZINC_FINGER_C2H2_2"/>
    <property type="match status" value="9"/>
</dbReference>
<feature type="compositionally biased region" description="Acidic residues" evidence="6">
    <location>
        <begin position="38"/>
        <end position="49"/>
    </location>
</feature>
<name>A0ABM0JQ78_APLCA</name>
<evidence type="ECO:0000256" key="2">
    <source>
        <dbReference type="ARBA" id="ARBA00022737"/>
    </source>
</evidence>
<feature type="domain" description="C2H2-type" evidence="7">
    <location>
        <begin position="139"/>
        <end position="166"/>
    </location>
</feature>
<feature type="region of interest" description="Disordered" evidence="6">
    <location>
        <begin position="748"/>
        <end position="779"/>
    </location>
</feature>
<feature type="compositionally biased region" description="Polar residues" evidence="6">
    <location>
        <begin position="3136"/>
        <end position="3151"/>
    </location>
</feature>
<feature type="compositionally biased region" description="Low complexity" evidence="6">
    <location>
        <begin position="2006"/>
        <end position="2030"/>
    </location>
</feature>
<feature type="compositionally biased region" description="Basic and acidic residues" evidence="6">
    <location>
        <begin position="2248"/>
        <end position="2262"/>
    </location>
</feature>
<feature type="region of interest" description="Disordered" evidence="6">
    <location>
        <begin position="2042"/>
        <end position="2077"/>
    </location>
</feature>
<dbReference type="Gene3D" id="3.30.160.60">
    <property type="entry name" value="Classic Zinc Finger"/>
    <property type="match status" value="6"/>
</dbReference>
<feature type="compositionally biased region" description="Polar residues" evidence="6">
    <location>
        <begin position="1826"/>
        <end position="1851"/>
    </location>
</feature>
<feature type="compositionally biased region" description="Basic and acidic residues" evidence="6">
    <location>
        <begin position="1933"/>
        <end position="1945"/>
    </location>
</feature>
<keyword evidence="8" id="KW-1185">Reference proteome</keyword>
<evidence type="ECO:0000313" key="8">
    <source>
        <dbReference type="Proteomes" id="UP000694888"/>
    </source>
</evidence>
<accession>A0ABM0JQ78</accession>
<evidence type="ECO:0000256" key="3">
    <source>
        <dbReference type="ARBA" id="ARBA00022771"/>
    </source>
</evidence>
<feature type="domain" description="C2H2-type" evidence="7">
    <location>
        <begin position="224"/>
        <end position="251"/>
    </location>
</feature>
<feature type="region of interest" description="Disordered" evidence="6">
    <location>
        <begin position="1933"/>
        <end position="1953"/>
    </location>
</feature>
<feature type="region of interest" description="Disordered" evidence="6">
    <location>
        <begin position="1987"/>
        <end position="2030"/>
    </location>
</feature>
<feature type="region of interest" description="Disordered" evidence="6">
    <location>
        <begin position="2100"/>
        <end position="2128"/>
    </location>
</feature>
<dbReference type="SUPFAM" id="SSF57667">
    <property type="entry name" value="beta-beta-alpha zinc fingers"/>
    <property type="match status" value="6"/>
</dbReference>
<feature type="region of interest" description="Disordered" evidence="6">
    <location>
        <begin position="1020"/>
        <end position="1062"/>
    </location>
</feature>
<dbReference type="PROSITE" id="PS00028">
    <property type="entry name" value="ZINC_FINGER_C2H2_1"/>
    <property type="match status" value="7"/>
</dbReference>
<feature type="compositionally biased region" description="Basic residues" evidence="6">
    <location>
        <begin position="1033"/>
        <end position="1042"/>
    </location>
</feature>
<feature type="compositionally biased region" description="Basic residues" evidence="6">
    <location>
        <begin position="3174"/>
        <end position="3186"/>
    </location>
</feature>
<feature type="compositionally biased region" description="Basic and acidic residues" evidence="6">
    <location>
        <begin position="54"/>
        <end position="72"/>
    </location>
</feature>
<feature type="domain" description="C2H2-type" evidence="7">
    <location>
        <begin position="280"/>
        <end position="309"/>
    </location>
</feature>
<keyword evidence="2" id="KW-0677">Repeat</keyword>
<feature type="compositionally biased region" description="Basic and acidic residues" evidence="6">
    <location>
        <begin position="3210"/>
        <end position="3221"/>
    </location>
</feature>
<evidence type="ECO:0000256" key="1">
    <source>
        <dbReference type="ARBA" id="ARBA00022723"/>
    </source>
</evidence>
<feature type="region of interest" description="Disordered" evidence="6">
    <location>
        <begin position="2925"/>
        <end position="2956"/>
    </location>
</feature>
<evidence type="ECO:0000256" key="5">
    <source>
        <dbReference type="PROSITE-ProRule" id="PRU00042"/>
    </source>
</evidence>
<feature type="domain" description="C2H2-type" evidence="7">
    <location>
        <begin position="367"/>
        <end position="394"/>
    </location>
</feature>
<feature type="compositionally biased region" description="Basic residues" evidence="6">
    <location>
        <begin position="1987"/>
        <end position="1996"/>
    </location>
</feature>
<feature type="domain" description="C2H2-type" evidence="7">
    <location>
        <begin position="310"/>
        <end position="337"/>
    </location>
</feature>
<evidence type="ECO:0000256" key="6">
    <source>
        <dbReference type="SAM" id="MobiDB-lite"/>
    </source>
</evidence>
<dbReference type="PANTHER" id="PTHR24379">
    <property type="entry name" value="KRAB AND ZINC FINGER DOMAIN-CONTAINING"/>
    <property type="match status" value="1"/>
</dbReference>
<sequence length="3440" mass="378237">MASSCGTDELNMASCSTEELLSHVKSEPESTSSSSSSSDDDDNSEEIDDGGCSNHKDKGSRVDPDAMKKPDEVLNDMDLGSGAVNEYIKGDPLLDMLNVVLKDESNPNIAFRCKVCGYRTKRLATLRRHEAAHDDGVLFSCNYCDFTHRQEERVRTHEAKHKGEKPFKCTECSFASRCKGDLTKHQRVHSSERKFKCHLCPFSCKWKTNLSKHVQCTHTENRPYQCSQCDLTFKHPSALKSHQRSHSDQKPHRCNLCGFRARTRYEVDSHKTIHSDVRMFPCPFPGCTQKCKRKPDLTKHIKTHSETAKFQCDLCQRKFKLKISLRSHIKSHLERGEPHECPVCHKILYSRTGFQNHVYKHRSQRRYMCSICGHLFFTKSNMVKHMEVHSTDRNLICPICSLRSDSRKNFLIHVGHEHLKEYRYFCELCRKPFASFTPMRLHIERCHKDVTDRKVLEFVYDPECSLKEELRDSSEKETTRAGEVALPISTKGCSSDNNCESNNVDEQINSGKSSCDPAGEGCHGRTGETAGSEVSPSKDTKSSVVNMPDHNGTNAHGMILFDGSSVDGADAVVSSSGSSKDGANAVVSDSPLGMTENKDHGVSVIKPKVLPDWVRIGNYGGVGVCLAHKNAQIVFNFAKNGKKPRKWFMEPERMPEEEAEKMRKYLQRKRVKSVYDLPAGCGRRKKGRGRGKTGLNRPSRSLQKRRRLTAKSQVDTSLSDSENVTTDEDKIKDDNELSNFEIKVELDVAENDLSHNDGDNEEKDGERKKSDVQEGYFGTGVQGAGEFNFEEVRPRLGQDELFKTVEMSSDIMVGPSHSRSHSTRDTLSVPANNGDIQRVRRPMCRQQKVRRFESSSSKMMKEVFIDSLRRKAQKGSVKSNSTESRVCSVDKNKGEFKELGMSTPSVSLCDISPFVENSVCSVKESFLFAVSRCQAEMSKHNGLDVECTVPITKGCEGRPAMFHSKSESSKCSKDPPSHRAFPTQPKKILTLEQYEQMVRKKPKIVARLVREDDHASTAQTLSSGTLKVASRQRTIKRGRPQKSKFQIGSSLFNSQKGRSNAKVRNVSFPKGQLESISKSGVSPWSSRYNRRKCSSHRENDSCREVNNELSVSRKPLALQRSSGFFLPSLVLHDICDPKMLSTEGMAEFRKIFTASKDLEPSLKGKEDCNALMNFLSSHGYSLDRNWCAIRGEELSSTGGGGEDDESSEFCSAVVNVSHQDKQTTDDTFNLSMPVDVQVVKGMKQDLKEPLEVESGQDSEKETVAHGLERDGLGCDLNRDTLCASEKIIVKDCQMGTNVQDSIRSVDIESSERDSLVQKSKKAAEISEQQDACFEKVNNLNFVCKTLNECTAFPDGGVCSAHGHGPHKHELCVQNTCEEIPDTADNGDECELSLRQTSGSPPFFKAINYSSINHSTHHMNKTPASDKETTDSIVQIEHSALCLSEDSTSLLTAAQDGGHKTDCSDNKAITYNLEAVVQEEPYSFSCAEPVAKSGTDSMAGLPEAQTLYRPVPLVKQEEEDQHSQSHLVHPQAQSTAPRIESVDVVMCHQSSFLESKSSSAAPPVMPAASSLSVASEELSLSESVCVSSVGFSDPAVQRDFSKSVAPSYVTEHDERSDALETITHSVSSPVMTVSSSHSVTPHHMLNPVAPCDVSKKTASNIVPDPDTMSANVASDSVSCPAISSDTLESLTVSCMSDSAVLDISENVPSNCSSSSFAFNNISESFLPQHLHSHSIPGNLSENMAPDCVTKPSMGVTDTKTNSNVLTSSQVCTSECDLVESCGLGNLSENVAPDCVTKPPMNITNVHTSGDILTSDQVCTSDHMESSGLGSVSENVTPNSVTKPSVDVTSTPSGGDIDPMESGGSEFTKQKPGPRYVFNIECNTLARGLAEVGYCLRDDWSIVKIGTEVKRGAHISVADQKMDKRSSRLDSDQLLDLRPDLSNHESPDQTGNLSEKMTNVLSSSLPASYFSRRDGEIVKIPDGYIVRKNGRLMKKPGPKQKLPVSLESGSQSRQQKSQSPSKSVSPVSKSVLPERYVTRKNLRLMKIPSPKQKPSFSPVSACGSERERKQNVPSESQNFGCVESQSPGFVLKQNALEGCKGKKREQLEKKSESQLNSVESPGGRSSTERGMALPVCHVSPGAMPKQVIPEGYILRKNGHLMKKPGPKPKVSKGEPACGLSALTKSCEGGSGVGTPACQRPQDDVTGESLLGYGNVELINDAGISSVPDFSQLKFEVASQNAAQAMKLKLGKSEKRDEGALKEESNEAGPLSSTLVHDSVLKDEVFTVIGHAADNVIIPEGFVLRKNGRLMRKPGPKPKGTPKTPDKSKNRVDVKDSLPEKLCRAETHHNVNSEAGSKESLSHSQGCSKAVCKVFKTAQGNLSMKKNDVPLKRSLAAKHGRLIKKASGRRKNGHSEGVCDNGMLSASSLVGRESVTPKGNILPTLAALQDRAKSGGQGAAIENCVGRKRNGFDSTESDATPMKLIKMSQSSGRDGNPCDFNSDDVFETESFSSPHGIGFDHCCPRTERKSSGNPKMSKASTLEEVPDGYFITKTGRLMKRRIQKTKLSSDHAHTPSLINANVRQRGSSADQTWMALTESLNPSAPSSFPTSEEIKYTPVSHTYFQQQISLQSCTTGVSPSCLPETSLPQMQVNSEVNAESVPLCKEEDSYVQQWNIPFSQFSALNLPPSEYSTETHSLTSVVERRMQLMAQKTKQVVAKKSSVKRKVSKTKTKNPPPKRKKTFITALISEIPEGYIINKHGYLVRKPGPKANADVASQNPKTEKTKYPSRQRKKDGMVRKESPSVSEKPNQIKKRHPHNNLADKEKRPDFQVQEQKQKGAEWERNPNIPFGHILTKAGRVVKKRGRKPKFVTGNSLRGGTKHRRKLFGNGMKLAGSLFKEQAKQNSFLGGEFPHSECCEIKQQRGKDRVCDRSKHGTHSFQEATAHSQQHSGPGSSYEHQENLMHSLVVSSSSQSATDFQFCHTDTVDCTTEMRTLHSLPSPAEQVAHSLENSNTLSLKEVNETPALVTSRAESSTANIKKKSGKLASMPEMSGECLGLKSQMIPEGYIISKDGRLIRKRGRKPKCLSQDCSNKTINRYKKSKVNEGPEGYIPQKKNHVMKKKQLKFPKNQKREIKLNNHWSKTKGTSGEQPNDNPFLEPTKTANKLIPHGYIVNKHGHLQRKPGRKPKRQPESAPKGLGAATGAKNGSRKVVGRESVAKREGEENCSQGRDAPAKEEARRKRMSGRIVYKPRHTDSFTGAVPPQSSLSAADVYLDLSQANVDLVNQCDMHLLPVPQSFEASATPMLFPKQEDSASPPSGERYVSNTSLVEESGILVGCVGSSEEGSAQTVLSSEDIGFVQPEMVTAPAFIYCSPMPVEGSASNLLTSPVFVMTNNSWGFGGQLEESETKLTDVTSVQPEVGVESFSGCDTELKQEEEESNFM</sequence>
<gene>
    <name evidence="9" type="primary">LOC101853001</name>
</gene>
<organism evidence="8 9">
    <name type="scientific">Aplysia californica</name>
    <name type="common">California sea hare</name>
    <dbReference type="NCBI Taxonomy" id="6500"/>
    <lineage>
        <taxon>Eukaryota</taxon>
        <taxon>Metazoa</taxon>
        <taxon>Spiralia</taxon>
        <taxon>Lophotrochozoa</taxon>
        <taxon>Mollusca</taxon>
        <taxon>Gastropoda</taxon>
        <taxon>Heterobranchia</taxon>
        <taxon>Euthyneura</taxon>
        <taxon>Tectipleura</taxon>
        <taxon>Aplysiida</taxon>
        <taxon>Aplysioidea</taxon>
        <taxon>Aplysiidae</taxon>
        <taxon>Aplysia</taxon>
    </lineage>
</organism>
<dbReference type="PANTHER" id="PTHR24379:SF121">
    <property type="entry name" value="C2H2-TYPE DOMAIN-CONTAINING PROTEIN"/>
    <property type="match status" value="1"/>
</dbReference>
<feature type="region of interest" description="Disordered" evidence="6">
    <location>
        <begin position="2305"/>
        <end position="2359"/>
    </location>
</feature>
<feature type="region of interest" description="Disordered" evidence="6">
    <location>
        <begin position="3122"/>
        <end position="3159"/>
    </location>
</feature>
<dbReference type="InterPro" id="IPR013087">
    <property type="entry name" value="Znf_C2H2_type"/>
</dbReference>
<dbReference type="Proteomes" id="UP000694888">
    <property type="component" value="Unplaced"/>
</dbReference>
<dbReference type="Pfam" id="PF00096">
    <property type="entry name" value="zf-C2H2"/>
    <property type="match status" value="2"/>
</dbReference>
<feature type="domain" description="C2H2-type" evidence="7">
    <location>
        <begin position="111"/>
        <end position="133"/>
    </location>
</feature>
<feature type="region of interest" description="Disordered" evidence="6">
    <location>
        <begin position="510"/>
        <end position="542"/>
    </location>
</feature>
<evidence type="ECO:0000259" key="7">
    <source>
        <dbReference type="PROSITE" id="PS50157"/>
    </source>
</evidence>
<feature type="compositionally biased region" description="Polar residues" evidence="6">
    <location>
        <begin position="710"/>
        <end position="724"/>
    </location>
</feature>
<feature type="compositionally biased region" description="Basic residues" evidence="6">
    <location>
        <begin position="2718"/>
        <end position="2738"/>
    </location>
</feature>
<feature type="domain" description="C2H2-type" evidence="7">
    <location>
        <begin position="195"/>
        <end position="223"/>
    </location>
</feature>
<evidence type="ECO:0000313" key="9">
    <source>
        <dbReference type="RefSeq" id="XP_005098985.1"/>
    </source>
</evidence>
<keyword evidence="1" id="KW-0479">Metal-binding</keyword>
<reference evidence="9" key="1">
    <citation type="submission" date="2025-08" db="UniProtKB">
        <authorList>
            <consortium name="RefSeq"/>
        </authorList>
    </citation>
    <scope>IDENTIFICATION</scope>
</reference>
<feature type="region of interest" description="Disordered" evidence="6">
    <location>
        <begin position="677"/>
        <end position="732"/>
    </location>
</feature>
<keyword evidence="4" id="KW-0862">Zinc</keyword>
<dbReference type="GeneID" id="101853001"/>
<evidence type="ECO:0000256" key="4">
    <source>
        <dbReference type="ARBA" id="ARBA00022833"/>
    </source>
</evidence>
<feature type="region of interest" description="Disordered" evidence="6">
    <location>
        <begin position="812"/>
        <end position="832"/>
    </location>
</feature>
<feature type="domain" description="C2H2-type" evidence="7">
    <location>
        <begin position="167"/>
        <end position="194"/>
    </location>
</feature>
<feature type="region of interest" description="Disordered" evidence="6">
    <location>
        <begin position="2246"/>
        <end position="2268"/>
    </location>
</feature>
<feature type="compositionally biased region" description="Basic and acidic residues" evidence="6">
    <location>
        <begin position="2818"/>
        <end position="2841"/>
    </location>
</feature>
<feature type="compositionally biased region" description="Polar residues" evidence="6">
    <location>
        <begin position="2111"/>
        <end position="2123"/>
    </location>
</feature>
<feature type="region of interest" description="Disordered" evidence="6">
    <location>
        <begin position="2765"/>
        <end position="2846"/>
    </location>
</feature>
<feature type="compositionally biased region" description="Basic residues" evidence="6">
    <location>
        <begin position="682"/>
        <end position="691"/>
    </location>
</feature>
<feature type="region of interest" description="Disordered" evidence="6">
    <location>
        <begin position="572"/>
        <end position="594"/>
    </location>
</feature>
<keyword evidence="3 5" id="KW-0863">Zinc-finger</keyword>